<evidence type="ECO:0000313" key="1">
    <source>
        <dbReference type="EMBL" id="OKS88536.1"/>
    </source>
</evidence>
<dbReference type="Proteomes" id="UP000186720">
    <property type="component" value="Unassembled WGS sequence"/>
</dbReference>
<gene>
    <name evidence="1" type="ORF">RG47T_4005</name>
</gene>
<evidence type="ECO:0000313" key="2">
    <source>
        <dbReference type="Proteomes" id="UP000186720"/>
    </source>
</evidence>
<dbReference type="EMBL" id="MPPL01000001">
    <property type="protein sequence ID" value="OKS88536.1"/>
    <property type="molecule type" value="Genomic_DNA"/>
</dbReference>
<keyword evidence="2" id="KW-1185">Reference proteome</keyword>
<sequence>MEDQRIISGKNEQEVWPLIEANLKTDEFTYDVLIEQNGKRIQLYIDIDPGGGFEGGSEYTQLKSPLPVNNDFRFAIHHQGFIDSVGKFFGMQDVDTGYPEFDKSVLVETNDKEKVHQLFADADVREIFSTLEDFNLGIHTHHVEDSEVSHPWLEFYTDVAIDDTEQLRLIYHGFCKILQRLHD</sequence>
<proteinExistence type="predicted"/>
<organism evidence="1 2">
    <name type="scientific">Mucilaginibacter polytrichastri</name>
    <dbReference type="NCBI Taxonomy" id="1302689"/>
    <lineage>
        <taxon>Bacteria</taxon>
        <taxon>Pseudomonadati</taxon>
        <taxon>Bacteroidota</taxon>
        <taxon>Sphingobacteriia</taxon>
        <taxon>Sphingobacteriales</taxon>
        <taxon>Sphingobacteriaceae</taxon>
        <taxon>Mucilaginibacter</taxon>
    </lineage>
</organism>
<dbReference type="RefSeq" id="WP_074491104.1">
    <property type="nucleotide sequence ID" value="NZ_FPAM01000011.1"/>
</dbReference>
<reference evidence="1 2" key="1">
    <citation type="submission" date="2016-11" db="EMBL/GenBank/DDBJ databases">
        <title>Whole Genome Sequencing of Mucilaginibacter polytrichastri RG4-7(T) isolated from the moss sample.</title>
        <authorList>
            <person name="Li Y."/>
        </authorList>
    </citation>
    <scope>NUCLEOTIDE SEQUENCE [LARGE SCALE GENOMIC DNA]</scope>
    <source>
        <strain evidence="1 2">RG4-7</strain>
    </source>
</reference>
<name>A0A1Q6A3F4_9SPHI</name>
<comment type="caution">
    <text evidence="1">The sequence shown here is derived from an EMBL/GenBank/DDBJ whole genome shotgun (WGS) entry which is preliminary data.</text>
</comment>
<dbReference type="STRING" id="1302689.RG47T_4005"/>
<dbReference type="OrthoDB" id="262374at2"/>
<dbReference type="AlphaFoldDB" id="A0A1Q6A3F4"/>
<accession>A0A1Q6A3F4</accession>
<protein>
    <submittedName>
        <fullName evidence="1">Uncharacterized protein</fullName>
    </submittedName>
</protein>